<feature type="compositionally biased region" description="Low complexity" evidence="1">
    <location>
        <begin position="30"/>
        <end position="41"/>
    </location>
</feature>
<dbReference type="eggNOG" id="ENOG502QX43">
    <property type="taxonomic scope" value="Eukaryota"/>
</dbReference>
<dbReference type="Pfam" id="PF14383">
    <property type="entry name" value="VARLMGL"/>
    <property type="match status" value="1"/>
</dbReference>
<dbReference type="Gramene" id="KQK12961">
    <property type="protein sequence ID" value="KQK12961"/>
    <property type="gene ID" value="BRADI_1g07060v3"/>
</dbReference>
<reference evidence="4" key="3">
    <citation type="submission" date="2018-08" db="UniProtKB">
        <authorList>
            <consortium name="EnsemblPlants"/>
        </authorList>
    </citation>
    <scope>IDENTIFICATION</scope>
    <source>
        <strain evidence="4">cv. Bd21</strain>
    </source>
</reference>
<feature type="region of interest" description="Disordered" evidence="1">
    <location>
        <begin position="26"/>
        <end position="104"/>
    </location>
</feature>
<dbReference type="FunCoup" id="I1GMS3">
    <property type="interactions" value="968"/>
</dbReference>
<dbReference type="STRING" id="15368.I1GMS3"/>
<dbReference type="EnsemblPlants" id="KQK12961">
    <property type="protein sequence ID" value="KQK12961"/>
    <property type="gene ID" value="BRADI_1g07060v3"/>
</dbReference>
<accession>I1GMS3</accession>
<feature type="compositionally biased region" description="Polar residues" evidence="1">
    <location>
        <begin position="75"/>
        <end position="93"/>
    </location>
</feature>
<feature type="region of interest" description="Disordered" evidence="1">
    <location>
        <begin position="493"/>
        <end position="604"/>
    </location>
</feature>
<dbReference type="RefSeq" id="XP_003559378.1">
    <property type="nucleotide sequence ID" value="XM_003559330.4"/>
</dbReference>
<dbReference type="OMA" id="DDERITH"/>
<dbReference type="PANTHER" id="PTHR34282">
    <property type="entry name" value="OS01G0228800 PROTEIN-RELATED"/>
    <property type="match status" value="1"/>
</dbReference>
<feature type="compositionally biased region" description="Polar residues" evidence="1">
    <location>
        <begin position="586"/>
        <end position="596"/>
    </location>
</feature>
<evidence type="ECO:0000313" key="5">
    <source>
        <dbReference type="Proteomes" id="UP000008810"/>
    </source>
</evidence>
<feature type="region of interest" description="Disordered" evidence="1">
    <location>
        <begin position="341"/>
        <end position="360"/>
    </location>
</feature>
<feature type="compositionally biased region" description="Basic and acidic residues" evidence="1">
    <location>
        <begin position="560"/>
        <end position="577"/>
    </location>
</feature>
<feature type="compositionally biased region" description="Basic and acidic residues" evidence="1">
    <location>
        <begin position="493"/>
        <end position="545"/>
    </location>
</feature>
<feature type="compositionally biased region" description="Low complexity" evidence="1">
    <location>
        <begin position="341"/>
        <end position="350"/>
    </location>
</feature>
<dbReference type="EMBL" id="CM000880">
    <property type="protein sequence ID" value="KQK12961.1"/>
    <property type="molecule type" value="Genomic_DNA"/>
</dbReference>
<feature type="compositionally biased region" description="Polar residues" evidence="1">
    <location>
        <begin position="284"/>
        <end position="294"/>
    </location>
</feature>
<feature type="compositionally biased region" description="Low complexity" evidence="1">
    <location>
        <begin position="59"/>
        <end position="70"/>
    </location>
</feature>
<dbReference type="GeneID" id="100835672"/>
<dbReference type="InterPro" id="IPR032795">
    <property type="entry name" value="DUF3741-assoc"/>
</dbReference>
<protein>
    <recommendedName>
        <fullName evidence="2">DUF3741 domain-containing protein</fullName>
    </recommendedName>
</protein>
<dbReference type="AlphaFoldDB" id="I1GMS3"/>
<reference evidence="3" key="2">
    <citation type="submission" date="2017-06" db="EMBL/GenBank/DDBJ databases">
        <title>WGS assembly of Brachypodium distachyon.</title>
        <authorList>
            <consortium name="The International Brachypodium Initiative"/>
            <person name="Lucas S."/>
            <person name="Harmon-Smith M."/>
            <person name="Lail K."/>
            <person name="Tice H."/>
            <person name="Grimwood J."/>
            <person name="Bruce D."/>
            <person name="Barry K."/>
            <person name="Shu S."/>
            <person name="Lindquist E."/>
            <person name="Wang M."/>
            <person name="Pitluck S."/>
            <person name="Vogel J.P."/>
            <person name="Garvin D.F."/>
            <person name="Mockler T.C."/>
            <person name="Schmutz J."/>
            <person name="Rokhsar D."/>
            <person name="Bevan M.W."/>
        </authorList>
    </citation>
    <scope>NUCLEOTIDE SEQUENCE</scope>
    <source>
        <strain evidence="3">Bd21</strain>
    </source>
</reference>
<keyword evidence="5" id="KW-1185">Reference proteome</keyword>
<dbReference type="OrthoDB" id="761625at2759"/>
<evidence type="ECO:0000256" key="1">
    <source>
        <dbReference type="SAM" id="MobiDB-lite"/>
    </source>
</evidence>
<organism evidence="4">
    <name type="scientific">Brachypodium distachyon</name>
    <name type="common">Purple false brome</name>
    <name type="synonym">Trachynia distachya</name>
    <dbReference type="NCBI Taxonomy" id="15368"/>
    <lineage>
        <taxon>Eukaryota</taxon>
        <taxon>Viridiplantae</taxon>
        <taxon>Streptophyta</taxon>
        <taxon>Embryophyta</taxon>
        <taxon>Tracheophyta</taxon>
        <taxon>Spermatophyta</taxon>
        <taxon>Magnoliopsida</taxon>
        <taxon>Liliopsida</taxon>
        <taxon>Poales</taxon>
        <taxon>Poaceae</taxon>
        <taxon>BOP clade</taxon>
        <taxon>Pooideae</taxon>
        <taxon>Stipodae</taxon>
        <taxon>Brachypodieae</taxon>
        <taxon>Brachypodium</taxon>
    </lineage>
</organism>
<dbReference type="HOGENOM" id="CLU_008118_1_0_1"/>
<dbReference type="PANTHER" id="PTHR34282:SF1">
    <property type="entry name" value="DUF3741 DOMAIN-CONTAINING PROTEIN"/>
    <property type="match status" value="1"/>
</dbReference>
<name>I1GMS3_BRADI</name>
<proteinExistence type="predicted"/>
<sequence length="963" mass="105728">MAMVPDLGSDFAQRLLVDLRRRRERLGFESSSSSQQQQQQQRTPPRDACSNSQRPLRNQKPQQRAPAPGARRPPESTTTTQRPSHQQQGSSGNAIAMAGKPRRRRADIVAADAHAIVPFQGGGGGGAKPKPSVDVQMAALALALSSNGGGGKLRRVELVARNGSVFFRDPDMAAAIGVRELNEMLMAYSNSSGGRRRSSAAMNLEESLSMLVMLQDASGYAIELRSGTARSGGSGKVLLLKGKENRKSSLSPSSSARIVEIVDEDSDAEQAKDRKTSTQIVAYNSSQGYQSPTPNSSSAMASSAAGSSNSKINGASEGEKDGSKVRMPSVIAKLMGLDNLPSSSAAPAKAVPERKGTEKFVRPEALPRKETRANSMDRKLPIRIVASEKASSKGQHKILLAGDWKTGVTNYGEFEFANALSNSPSHPAHGGNKQVRQTMGQVLRKMVGTEQGDDDERITHEDKAFAEEIKVQIPVNIGSRSDAGKKTDFLKRFRKSSESRPAMEDKHITEEKSAGAGKKQDTIIKRLLGRDSETKSRRAREKINKENLAVTETNAAGKNGRTDQMKRQAQNKHTDRKITRKKAQSCRKTQTETPAQNLEDKKPVMSEAPHMRKKLEYTIITEQENGEHTEVNDTVSFSKPSDSTHGDVVGFSEQLAIAVTRSITTEAASLDQALQDITEETNDPTTIDVDVIQESEDSKFLDQTTTVEMMNDGRIDHRDSETTQIPETFAEEEQHQQQQQQQQMIVKDQLTDGPDHTTKSTDPTVLQDHKTHVVSCDSFTESQLLLMQLLLKDRYLLETAKSIIKVDAPVDLAVNAGARNWSDKCNGLLSDVTQEVTRRKAKRTEAMEGVAGSRKLRYLDDLVRELDGDIESLDTCRRPHRPRDEDGTAEILGIVLERDIENNHPDADSTWDYGWDFRVSGLPVEKNEVVRDLEKNILGGIITDVVRDLVGVSVRHGCCPCVD</sequence>
<reference evidence="3 4" key="1">
    <citation type="journal article" date="2010" name="Nature">
        <title>Genome sequencing and analysis of the model grass Brachypodium distachyon.</title>
        <authorList>
            <consortium name="International Brachypodium Initiative"/>
        </authorList>
    </citation>
    <scope>NUCLEOTIDE SEQUENCE [LARGE SCALE GENOMIC DNA]</scope>
    <source>
        <strain evidence="3 4">Bd21</strain>
    </source>
</reference>
<feature type="region of interest" description="Disordered" evidence="1">
    <location>
        <begin position="284"/>
        <end position="325"/>
    </location>
</feature>
<evidence type="ECO:0000313" key="4">
    <source>
        <dbReference type="EnsemblPlants" id="KQK12961"/>
    </source>
</evidence>
<feature type="compositionally biased region" description="Basic and acidic residues" evidence="1">
    <location>
        <begin position="351"/>
        <end position="360"/>
    </location>
</feature>
<evidence type="ECO:0000259" key="2">
    <source>
        <dbReference type="Pfam" id="PF14383"/>
    </source>
</evidence>
<gene>
    <name evidence="4" type="primary">LOC100835672</name>
    <name evidence="3" type="ORF">BRADI_1g07060v3</name>
</gene>
<dbReference type="KEGG" id="bdi:100835672"/>
<feature type="compositionally biased region" description="Low complexity" evidence="1">
    <location>
        <begin position="295"/>
        <end position="316"/>
    </location>
</feature>
<dbReference type="Proteomes" id="UP000008810">
    <property type="component" value="Chromosome 1"/>
</dbReference>
<evidence type="ECO:0000313" key="3">
    <source>
        <dbReference type="EMBL" id="KQK12961.1"/>
    </source>
</evidence>
<feature type="domain" description="DUF3741" evidence="2">
    <location>
        <begin position="319"/>
        <end position="344"/>
    </location>
</feature>